<evidence type="ECO:0000259" key="3">
    <source>
        <dbReference type="Pfam" id="PF08614"/>
    </source>
</evidence>
<organism evidence="4 5">
    <name type="scientific">Myxozyma melibiosi</name>
    <dbReference type="NCBI Taxonomy" id="54550"/>
    <lineage>
        <taxon>Eukaryota</taxon>
        <taxon>Fungi</taxon>
        <taxon>Dikarya</taxon>
        <taxon>Ascomycota</taxon>
        <taxon>Saccharomycotina</taxon>
        <taxon>Lipomycetes</taxon>
        <taxon>Lipomycetales</taxon>
        <taxon>Lipomycetaceae</taxon>
        <taxon>Myxozyma</taxon>
    </lineage>
</organism>
<name>A0ABR1EY73_9ASCO</name>
<gene>
    <name evidence="4" type="ORF">BZA70DRAFT_302901</name>
</gene>
<dbReference type="EMBL" id="JBBJBU010000016">
    <property type="protein sequence ID" value="KAK7202535.1"/>
    <property type="molecule type" value="Genomic_DNA"/>
</dbReference>
<dbReference type="Pfam" id="PF08614">
    <property type="entry name" value="ATG16"/>
    <property type="match status" value="1"/>
</dbReference>
<feature type="domain" description="Autophagy-related protein 16" evidence="3">
    <location>
        <begin position="66"/>
        <end position="156"/>
    </location>
</feature>
<comment type="caution">
    <text evidence="4">The sequence shown here is derived from an EMBL/GenBank/DDBJ whole genome shotgun (WGS) entry which is preliminary data.</text>
</comment>
<dbReference type="RefSeq" id="XP_064765568.1">
    <property type="nucleotide sequence ID" value="XM_064914747.1"/>
</dbReference>
<dbReference type="InterPro" id="IPR013923">
    <property type="entry name" value="Autophagy-rel_prot_16_dom"/>
</dbReference>
<feature type="region of interest" description="Disordered" evidence="2">
    <location>
        <begin position="156"/>
        <end position="190"/>
    </location>
</feature>
<keyword evidence="5" id="KW-1185">Reference proteome</keyword>
<comment type="similarity">
    <text evidence="1">Belongs to the ATG16 family.</text>
</comment>
<proteinExistence type="inferred from homology"/>
<feature type="compositionally biased region" description="Basic and acidic residues" evidence="2">
    <location>
        <begin position="164"/>
        <end position="190"/>
    </location>
</feature>
<dbReference type="Proteomes" id="UP001498771">
    <property type="component" value="Unassembled WGS sequence"/>
</dbReference>
<evidence type="ECO:0000313" key="4">
    <source>
        <dbReference type="EMBL" id="KAK7202535.1"/>
    </source>
</evidence>
<protein>
    <submittedName>
        <fullName evidence="4">Autophagy protein Apg16</fullName>
    </submittedName>
</protein>
<evidence type="ECO:0000256" key="2">
    <source>
        <dbReference type="SAM" id="MobiDB-lite"/>
    </source>
</evidence>
<dbReference type="CDD" id="cd22887">
    <property type="entry name" value="Atg16_CCD"/>
    <property type="match status" value="1"/>
</dbReference>
<evidence type="ECO:0000256" key="1">
    <source>
        <dbReference type="ARBA" id="ARBA00005331"/>
    </source>
</evidence>
<dbReference type="Gene3D" id="1.20.5.170">
    <property type="match status" value="1"/>
</dbReference>
<reference evidence="4 5" key="1">
    <citation type="submission" date="2024-03" db="EMBL/GenBank/DDBJ databases">
        <title>Genome-scale model development and genomic sequencing of the oleaginous clade Lipomyces.</title>
        <authorList>
            <consortium name="Lawrence Berkeley National Laboratory"/>
            <person name="Czajka J.J."/>
            <person name="Han Y."/>
            <person name="Kim J."/>
            <person name="Mondo S.J."/>
            <person name="Hofstad B.A."/>
            <person name="Robles A."/>
            <person name="Haridas S."/>
            <person name="Riley R."/>
            <person name="LaButti K."/>
            <person name="Pangilinan J."/>
            <person name="Andreopoulos W."/>
            <person name="Lipzen A."/>
            <person name="Yan J."/>
            <person name="Wang M."/>
            <person name="Ng V."/>
            <person name="Grigoriev I.V."/>
            <person name="Spatafora J.W."/>
            <person name="Magnuson J.K."/>
            <person name="Baker S.E."/>
            <person name="Pomraning K.R."/>
        </authorList>
    </citation>
    <scope>NUCLEOTIDE SEQUENCE [LARGE SCALE GENOMIC DNA]</scope>
    <source>
        <strain evidence="4 5">Phaff 52-87</strain>
    </source>
</reference>
<sequence>MSISNSNSNSNSDWRLAFAAALDERDAREKQSFDLFESFHRLALRATAAEADKPISSSLTSPEIDNLKSTNARLSQDTIRISTLRAERTTLDSKLRTRNEEFKERSRAIQMLQDEILTYQIQLNIAEENAAKLQNENRELVRRWMERVSREAEKLNDANAFLENLDRSVRHREAEKSEKSEKSEENPEEK</sequence>
<accession>A0ABR1EY73</accession>
<evidence type="ECO:0000313" key="5">
    <source>
        <dbReference type="Proteomes" id="UP001498771"/>
    </source>
</evidence>
<dbReference type="GeneID" id="90040259"/>